<dbReference type="EMBL" id="JAGKHQ010000004">
    <property type="protein sequence ID" value="KAG7517887.1"/>
    <property type="molecule type" value="Genomic_DNA"/>
</dbReference>
<comment type="caution">
    <text evidence="2">The sequence shown here is derived from an EMBL/GenBank/DDBJ whole genome shotgun (WGS) entry which is preliminary data.</text>
</comment>
<proteinExistence type="predicted"/>
<dbReference type="AlphaFoldDB" id="A0AAV6SNH5"/>
<sequence>MREQRQQVTSRFSTITPLIGRGGAISGLPCDRVSERRLTNGSAAPPPPPPPPPQQLKPLIDFPGVSLLFNH</sequence>
<evidence type="ECO:0000313" key="3">
    <source>
        <dbReference type="Proteomes" id="UP000693946"/>
    </source>
</evidence>
<feature type="compositionally biased region" description="Pro residues" evidence="1">
    <location>
        <begin position="44"/>
        <end position="55"/>
    </location>
</feature>
<keyword evidence="3" id="KW-1185">Reference proteome</keyword>
<evidence type="ECO:0000313" key="2">
    <source>
        <dbReference type="EMBL" id="KAG7517887.1"/>
    </source>
</evidence>
<feature type="region of interest" description="Disordered" evidence="1">
    <location>
        <begin position="34"/>
        <end position="60"/>
    </location>
</feature>
<dbReference type="Proteomes" id="UP000693946">
    <property type="component" value="Linkage Group LG12"/>
</dbReference>
<organism evidence="2 3">
    <name type="scientific">Solea senegalensis</name>
    <name type="common">Senegalese sole</name>
    <dbReference type="NCBI Taxonomy" id="28829"/>
    <lineage>
        <taxon>Eukaryota</taxon>
        <taxon>Metazoa</taxon>
        <taxon>Chordata</taxon>
        <taxon>Craniata</taxon>
        <taxon>Vertebrata</taxon>
        <taxon>Euteleostomi</taxon>
        <taxon>Actinopterygii</taxon>
        <taxon>Neopterygii</taxon>
        <taxon>Teleostei</taxon>
        <taxon>Neoteleostei</taxon>
        <taxon>Acanthomorphata</taxon>
        <taxon>Carangaria</taxon>
        <taxon>Pleuronectiformes</taxon>
        <taxon>Pleuronectoidei</taxon>
        <taxon>Soleidae</taxon>
        <taxon>Solea</taxon>
    </lineage>
</organism>
<evidence type="ECO:0000256" key="1">
    <source>
        <dbReference type="SAM" id="MobiDB-lite"/>
    </source>
</evidence>
<name>A0AAV6SNH5_SOLSE</name>
<gene>
    <name evidence="2" type="ORF">JOB18_018763</name>
</gene>
<protein>
    <submittedName>
        <fullName evidence="2">Uncharacterized protein</fullName>
    </submittedName>
</protein>
<accession>A0AAV6SNH5</accession>
<reference evidence="2 3" key="1">
    <citation type="journal article" date="2021" name="Sci. Rep.">
        <title>Chromosome anchoring in Senegalese sole (Solea senegalensis) reveals sex-associated markers and genome rearrangements in flatfish.</title>
        <authorList>
            <person name="Guerrero-Cozar I."/>
            <person name="Gomez-Garrido J."/>
            <person name="Berbel C."/>
            <person name="Martinez-Blanch J.F."/>
            <person name="Alioto T."/>
            <person name="Claros M.G."/>
            <person name="Gagnaire P.A."/>
            <person name="Manchado M."/>
        </authorList>
    </citation>
    <scope>NUCLEOTIDE SEQUENCE [LARGE SCALE GENOMIC DNA]</scope>
    <source>
        <strain evidence="2">Sse05_10M</strain>
    </source>
</reference>